<dbReference type="AlphaFoldDB" id="A0A8H3WIU0"/>
<evidence type="ECO:0000313" key="1">
    <source>
        <dbReference type="EMBL" id="KAF0325248.1"/>
    </source>
</evidence>
<comment type="caution">
    <text evidence="1">The sequence shown here is derived from an EMBL/GenBank/DDBJ whole genome shotgun (WGS) entry which is preliminary data.</text>
</comment>
<organism evidence="1 2">
    <name type="scientific">Colletotrichum asianum</name>
    <dbReference type="NCBI Taxonomy" id="702518"/>
    <lineage>
        <taxon>Eukaryota</taxon>
        <taxon>Fungi</taxon>
        <taxon>Dikarya</taxon>
        <taxon>Ascomycota</taxon>
        <taxon>Pezizomycotina</taxon>
        <taxon>Sordariomycetes</taxon>
        <taxon>Hypocreomycetidae</taxon>
        <taxon>Glomerellales</taxon>
        <taxon>Glomerellaceae</taxon>
        <taxon>Colletotrichum</taxon>
        <taxon>Colletotrichum gloeosporioides species complex</taxon>
    </lineage>
</organism>
<sequence>MDQIANCEPGSIMTKDSIDPIYSCPVIDRESHHTSPAVHIQIAGHFENTRIRFNFYFPPKESWDGRFFQLVFPTQSEHATPEAIGFALASHAYAVQVTGARGFEAEAAAAELSRIIARSYYDEPLRRIYGYIYGDSGGSFQVIGAMERSRGIWDGAVPFVQAVPISAPNNPSIRAMAGLVLRKKARDIQKALKPGGSGDVFAVLNSVEKDVLIEVTKVGISLSTFEDFAAATDASTLALLTNPIVNMLDPTYANDFWSKTGYLGTEPSPLGDIFRRARVSFEATVRHVTVDLAGVPIKIQLQTVPPSAANLDEYWYDFTVYSSSNAILGLLTGTFSAITKVATFDLKRVGQNDNSLLKCLSRGTMLNIDNSRSLAMRAYYRYQVPERPGFYGFDHLREPKGSSIYPRRTVDVSARLAEGTSDSTHHGDIKGKIIVVQNLADSDAFPWHADWYRGQVKQALGDQFDNTYRLWFNENSDHDYEGPKDSQKSRVVPYRGMVQQALRDLSAWVEKGVQPPNPTSYSVGEDNSIQVPSAAHERGGIQPTVSLTVEGKQKFGARIGQVVNFQATVEVPPGAGKVVFVEWDFFGKGRFTYGHLGVPSSKVHVNTAFAYNTPGTFIVGLRVTSQRVGDLRTPYTKIMNLARVSVDVVQLPGIGNAFRL</sequence>
<evidence type="ECO:0008006" key="3">
    <source>
        <dbReference type="Google" id="ProtNLM"/>
    </source>
</evidence>
<dbReference type="Proteomes" id="UP000434172">
    <property type="component" value="Unassembled WGS sequence"/>
</dbReference>
<protein>
    <recommendedName>
        <fullName evidence="3">PKD domain-containing protein</fullName>
    </recommendedName>
</protein>
<keyword evidence="2" id="KW-1185">Reference proteome</keyword>
<gene>
    <name evidence="1" type="ORF">GQ607_007575</name>
</gene>
<name>A0A8H3WIU0_9PEZI</name>
<evidence type="ECO:0000313" key="2">
    <source>
        <dbReference type="Proteomes" id="UP000434172"/>
    </source>
</evidence>
<accession>A0A8H3WIU0</accession>
<dbReference type="OrthoDB" id="2580675at2759"/>
<dbReference type="EMBL" id="WOWK01000038">
    <property type="protein sequence ID" value="KAF0325248.1"/>
    <property type="molecule type" value="Genomic_DNA"/>
</dbReference>
<reference evidence="1 2" key="1">
    <citation type="submission" date="2019-12" db="EMBL/GenBank/DDBJ databases">
        <title>A genome sequence resource for the geographically widespread anthracnose pathogen Colletotrichum asianum.</title>
        <authorList>
            <person name="Meng Y."/>
        </authorList>
    </citation>
    <scope>NUCLEOTIDE SEQUENCE [LARGE SCALE GENOMIC DNA]</scope>
    <source>
        <strain evidence="1 2">ICMP 18580</strain>
    </source>
</reference>
<proteinExistence type="predicted"/>